<proteinExistence type="predicted"/>
<dbReference type="Gene3D" id="3.40.50.150">
    <property type="entry name" value="Vaccinia Virus protein VP39"/>
    <property type="match status" value="1"/>
</dbReference>
<dbReference type="CDD" id="cd02440">
    <property type="entry name" value="AdoMet_MTases"/>
    <property type="match status" value="1"/>
</dbReference>
<dbReference type="HOGENOM" id="CLU_065741_0_0_1"/>
<evidence type="ECO:0000313" key="2">
    <source>
        <dbReference type="EMBL" id="EQL00378.1"/>
    </source>
</evidence>
<keyword evidence="2" id="KW-0808">Transferase</keyword>
<dbReference type="eggNOG" id="ENOG502SF3Q">
    <property type="taxonomic scope" value="Eukaryota"/>
</dbReference>
<feature type="domain" description="Methyltransferase" evidence="1">
    <location>
        <begin position="81"/>
        <end position="176"/>
    </location>
</feature>
<name>T5AEW1_OPHSC</name>
<evidence type="ECO:0000259" key="1">
    <source>
        <dbReference type="Pfam" id="PF13649"/>
    </source>
</evidence>
<dbReference type="GO" id="GO:0008168">
    <property type="term" value="F:methyltransferase activity"/>
    <property type="evidence" value="ECO:0007669"/>
    <property type="project" value="UniProtKB-KW"/>
</dbReference>
<dbReference type="EMBL" id="KE652834">
    <property type="protein sequence ID" value="EQL00378.1"/>
    <property type="molecule type" value="Genomic_DNA"/>
</dbReference>
<dbReference type="InterPro" id="IPR029063">
    <property type="entry name" value="SAM-dependent_MTases_sf"/>
</dbReference>
<dbReference type="Pfam" id="PF13649">
    <property type="entry name" value="Methyltransf_25"/>
    <property type="match status" value="1"/>
</dbReference>
<protein>
    <submittedName>
        <fullName evidence="2">Methyltransferase type 12</fullName>
    </submittedName>
</protein>
<keyword evidence="2" id="KW-0489">Methyltransferase</keyword>
<dbReference type="InterPro" id="IPR041698">
    <property type="entry name" value="Methyltransf_25"/>
</dbReference>
<sequence>MTGFIGHEACEATNRARWDERAAAACHQPLPSLTCRFQHAKSPDYKVDRFIHDTAYVGDVVEFDRRRLGDITGLNCIHLQCALGTGTLGLARLGAASVTGLDFSAASVDEARNLARATTGSGGDRLAFVVASVYDSLKVVPPQSFDLVFTGIGSLNWLPSVERWAKVVAGLLKPGGRFFMREMHPMLVAVDYEREDGVVIKYPYFERPEPTEYDDPGSHIDTNGQQFATTKGYEYSHGVGEVVQALIDQGLRITALEEHQSSPWNALPTQMQHVGRGELSPKNKRIAWSINHLTSGAGEFALTDQPWRMAHSYTLQALKEEK</sequence>
<reference evidence="2 3" key="1">
    <citation type="journal article" date="2013" name="Chin. Sci. Bull.">
        <title>Genome survey uncovers the secrets of sex and lifestyle in caterpillar fungus.</title>
        <authorList>
            <person name="Hu X."/>
            <person name="Zhang Y."/>
            <person name="Xiao G."/>
            <person name="Zheng P."/>
            <person name="Xia Y."/>
            <person name="Zhang X."/>
            <person name="St Leger R.J."/>
            <person name="Liu X."/>
            <person name="Wang C."/>
        </authorList>
    </citation>
    <scope>NUCLEOTIDE SEQUENCE [LARGE SCALE GENOMIC DNA]</scope>
    <source>
        <strain evidence="3">Co18 / CGMCC 3.14243</strain>
        <tissue evidence="2">Fruit-body</tissue>
    </source>
</reference>
<evidence type="ECO:0000313" key="3">
    <source>
        <dbReference type="Proteomes" id="UP000019374"/>
    </source>
</evidence>
<gene>
    <name evidence="2" type="ORF">OCS_03911</name>
</gene>
<accession>T5AEW1</accession>
<dbReference type="SUPFAM" id="SSF53335">
    <property type="entry name" value="S-adenosyl-L-methionine-dependent methyltransferases"/>
    <property type="match status" value="1"/>
</dbReference>
<dbReference type="Proteomes" id="UP000019374">
    <property type="component" value="Unassembled WGS sequence"/>
</dbReference>
<dbReference type="GO" id="GO:0032259">
    <property type="term" value="P:methylation"/>
    <property type="evidence" value="ECO:0007669"/>
    <property type="project" value="UniProtKB-KW"/>
</dbReference>
<dbReference type="OrthoDB" id="540004at2759"/>
<organism evidence="2 3">
    <name type="scientific">Ophiocordyceps sinensis (strain Co18 / CGMCC 3.14243)</name>
    <name type="common">Yarsagumba caterpillar fungus</name>
    <name type="synonym">Hirsutella sinensis</name>
    <dbReference type="NCBI Taxonomy" id="911162"/>
    <lineage>
        <taxon>Eukaryota</taxon>
        <taxon>Fungi</taxon>
        <taxon>Dikarya</taxon>
        <taxon>Ascomycota</taxon>
        <taxon>Pezizomycotina</taxon>
        <taxon>Sordariomycetes</taxon>
        <taxon>Hypocreomycetidae</taxon>
        <taxon>Hypocreales</taxon>
        <taxon>Ophiocordycipitaceae</taxon>
        <taxon>Ophiocordyceps</taxon>
    </lineage>
</organism>
<dbReference type="AlphaFoldDB" id="T5AEW1"/>